<dbReference type="AlphaFoldDB" id="A0A820CLS3"/>
<sequence>MTGDLDGSIQYKQKALDIKAQAAHNSG</sequence>
<name>A0A820CLS3_9BILA</name>
<protein>
    <submittedName>
        <fullName evidence="1">Uncharacterized protein</fullName>
    </submittedName>
</protein>
<proteinExistence type="predicted"/>
<accession>A0A820CLS3</accession>
<feature type="non-terminal residue" evidence="1">
    <location>
        <position position="27"/>
    </location>
</feature>
<comment type="caution">
    <text evidence="1">The sequence shown here is derived from an EMBL/GenBank/DDBJ whole genome shotgun (WGS) entry which is preliminary data.</text>
</comment>
<dbReference type="Proteomes" id="UP000663823">
    <property type="component" value="Unassembled WGS sequence"/>
</dbReference>
<evidence type="ECO:0000313" key="1">
    <source>
        <dbReference type="EMBL" id="CAF4215815.1"/>
    </source>
</evidence>
<reference evidence="1" key="1">
    <citation type="submission" date="2021-02" db="EMBL/GenBank/DDBJ databases">
        <authorList>
            <person name="Nowell W R."/>
        </authorList>
    </citation>
    <scope>NUCLEOTIDE SEQUENCE</scope>
</reference>
<dbReference type="EMBL" id="CAJOAX010024052">
    <property type="protein sequence ID" value="CAF4215815.1"/>
    <property type="molecule type" value="Genomic_DNA"/>
</dbReference>
<evidence type="ECO:0000313" key="2">
    <source>
        <dbReference type="Proteomes" id="UP000663823"/>
    </source>
</evidence>
<organism evidence="1 2">
    <name type="scientific">Rotaria sordida</name>
    <dbReference type="NCBI Taxonomy" id="392033"/>
    <lineage>
        <taxon>Eukaryota</taxon>
        <taxon>Metazoa</taxon>
        <taxon>Spiralia</taxon>
        <taxon>Gnathifera</taxon>
        <taxon>Rotifera</taxon>
        <taxon>Eurotatoria</taxon>
        <taxon>Bdelloidea</taxon>
        <taxon>Philodinida</taxon>
        <taxon>Philodinidae</taxon>
        <taxon>Rotaria</taxon>
    </lineage>
</organism>
<gene>
    <name evidence="1" type="ORF">OTI717_LOCUS39173</name>
</gene>